<protein>
    <recommendedName>
        <fullName evidence="1">AB hydrolase-1 domain-containing protein</fullName>
    </recommendedName>
</protein>
<dbReference type="EMBL" id="HQ156925">
    <property type="protein sequence ID" value="AEM45134.1"/>
    <property type="molecule type" value="Genomic_DNA"/>
</dbReference>
<dbReference type="InterPro" id="IPR000073">
    <property type="entry name" value="AB_hydrolase_1"/>
</dbReference>
<dbReference type="Gene3D" id="3.40.50.1820">
    <property type="entry name" value="alpha/beta hydrolase"/>
    <property type="match status" value="1"/>
</dbReference>
<proteinExistence type="predicted"/>
<dbReference type="GO" id="GO:0046503">
    <property type="term" value="P:glycerolipid catabolic process"/>
    <property type="evidence" value="ECO:0007669"/>
    <property type="project" value="TreeGrafter"/>
</dbReference>
<dbReference type="GO" id="GO:0004806">
    <property type="term" value="F:triacylglycerol lipase activity"/>
    <property type="evidence" value="ECO:0007669"/>
    <property type="project" value="TreeGrafter"/>
</dbReference>
<accession>G3CRF1</accession>
<dbReference type="InterPro" id="IPR029058">
    <property type="entry name" value="AB_hydrolase_fold"/>
</dbReference>
<organism evidence="2">
    <name type="scientific">uncultured organism</name>
    <dbReference type="NCBI Taxonomy" id="155900"/>
    <lineage>
        <taxon>unclassified sequences</taxon>
        <taxon>environmental samples</taxon>
    </lineage>
</organism>
<dbReference type="Pfam" id="PF00561">
    <property type="entry name" value="Abhydrolase_1"/>
    <property type="match status" value="1"/>
</dbReference>
<feature type="domain" description="AB hydrolase-1" evidence="1">
    <location>
        <begin position="26"/>
        <end position="128"/>
    </location>
</feature>
<evidence type="ECO:0000259" key="1">
    <source>
        <dbReference type="Pfam" id="PF00561"/>
    </source>
</evidence>
<dbReference type="SUPFAM" id="SSF53474">
    <property type="entry name" value="alpha/beta-Hydrolases"/>
    <property type="match status" value="1"/>
</dbReference>
<dbReference type="InterPro" id="IPR050471">
    <property type="entry name" value="AB_hydrolase"/>
</dbReference>
<dbReference type="AlphaFoldDB" id="G3CRF1"/>
<evidence type="ECO:0000313" key="2">
    <source>
        <dbReference type="EMBL" id="AEM45134.1"/>
    </source>
</evidence>
<sequence length="257" mass="27542">MTHVSRGVFRSDDAEIAYLDAGEGAPIVLVHGFASTKETNWLAPGWIDTVTRAGRRAIALDNRGHGESTRLYDPARYHSAVMAEDVRALMDHLDLQRADLMGYSMGARIVAFLALAHPGRVRSLMLGGLGIRLVEGVGLPETIAEALEAPSITQVTDPQGYAFRAFAQQTKSDLKALAACIRGSRQTLSREEVARITAPTLIAVGTKDPVAGSAQELAALMPHAIALDIPGRDHMLAVGDKVFKAGVLAFLEQVPIR</sequence>
<name>G3CRF1_9ZZZZ</name>
<reference evidence="2" key="1">
    <citation type="journal article" date="2011" name="FEMS Microbiol. Ecol.">
        <title>Identification of novel lipolytic genes and gene families by screening of metagenomic libraries derived from soil samples of the German Biodiversity Exploratories.</title>
        <authorList>
            <person name="Nacke H."/>
            <person name="Will C."/>
            <person name="Herzog S."/>
            <person name="Nowka B."/>
            <person name="Engelhaupt M."/>
            <person name="Daniel R."/>
        </authorList>
    </citation>
    <scope>NUCLEOTIDE SEQUENCE</scope>
</reference>
<dbReference type="PANTHER" id="PTHR43433:SF5">
    <property type="entry name" value="AB HYDROLASE-1 DOMAIN-CONTAINING PROTEIN"/>
    <property type="match status" value="1"/>
</dbReference>
<dbReference type="PANTHER" id="PTHR43433">
    <property type="entry name" value="HYDROLASE, ALPHA/BETA FOLD FAMILY PROTEIN"/>
    <property type="match status" value="1"/>
</dbReference>